<dbReference type="SUPFAM" id="SSF141523">
    <property type="entry name" value="L,D-transpeptidase catalytic domain-like"/>
    <property type="match status" value="1"/>
</dbReference>
<evidence type="ECO:0000259" key="12">
    <source>
        <dbReference type="PROSITE" id="PS52029"/>
    </source>
</evidence>
<dbReference type="InterPro" id="IPR050979">
    <property type="entry name" value="LD-transpeptidase"/>
</dbReference>
<evidence type="ECO:0000313" key="13">
    <source>
        <dbReference type="EMBL" id="MQT12085.1"/>
    </source>
</evidence>
<keyword evidence="6 9" id="KW-0133">Cell shape</keyword>
<keyword evidence="3" id="KW-0328">Glycosyltransferase</keyword>
<dbReference type="EMBL" id="VWNA01000001">
    <property type="protein sequence ID" value="MQT12085.1"/>
    <property type="molecule type" value="Genomic_DNA"/>
</dbReference>
<dbReference type="InterPro" id="IPR005490">
    <property type="entry name" value="LD_TPept_cat_dom"/>
</dbReference>
<organism evidence="13 14">
    <name type="scientific">Segnochrobactrum spirostomi</name>
    <dbReference type="NCBI Taxonomy" id="2608987"/>
    <lineage>
        <taxon>Bacteria</taxon>
        <taxon>Pseudomonadati</taxon>
        <taxon>Pseudomonadota</taxon>
        <taxon>Alphaproteobacteria</taxon>
        <taxon>Hyphomicrobiales</taxon>
        <taxon>Segnochrobactraceae</taxon>
        <taxon>Segnochrobactrum</taxon>
    </lineage>
</organism>
<dbReference type="PANTHER" id="PTHR30582">
    <property type="entry name" value="L,D-TRANSPEPTIDASE"/>
    <property type="match status" value="1"/>
</dbReference>
<evidence type="ECO:0000256" key="1">
    <source>
        <dbReference type="ARBA" id="ARBA00004752"/>
    </source>
</evidence>
<dbReference type="FunFam" id="2.40.440.10:FF:000002">
    <property type="entry name" value="L,D-transpeptidase ErfK/SrfK"/>
    <property type="match status" value="1"/>
</dbReference>
<evidence type="ECO:0000256" key="3">
    <source>
        <dbReference type="ARBA" id="ARBA00022676"/>
    </source>
</evidence>
<dbReference type="UniPathway" id="UPA00219"/>
<reference evidence="13 14" key="1">
    <citation type="submission" date="2019-09" db="EMBL/GenBank/DDBJ databases">
        <title>Segnochrobactrum spirostomi gen. nov., sp. nov., isolated from the ciliate Spirostomum cf. yagiui and description of a novel family, Segnochrobactraceae fam. nov. within the order Rhizobiales of the class Alphaproteobacteria.</title>
        <authorList>
            <person name="Akter S."/>
            <person name="Shazib S.U.A."/>
            <person name="Shin M.K."/>
        </authorList>
    </citation>
    <scope>NUCLEOTIDE SEQUENCE [LARGE SCALE GENOMIC DNA]</scope>
    <source>
        <strain evidence="13 14">Sp-1</strain>
    </source>
</reference>
<feature type="compositionally biased region" description="Low complexity" evidence="10">
    <location>
        <begin position="244"/>
        <end position="253"/>
    </location>
</feature>
<evidence type="ECO:0000256" key="8">
    <source>
        <dbReference type="ARBA" id="ARBA00023316"/>
    </source>
</evidence>
<evidence type="ECO:0000256" key="7">
    <source>
        <dbReference type="ARBA" id="ARBA00022984"/>
    </source>
</evidence>
<dbReference type="GO" id="GO:0071972">
    <property type="term" value="F:peptidoglycan L,D-transpeptidase activity"/>
    <property type="evidence" value="ECO:0007669"/>
    <property type="project" value="TreeGrafter"/>
</dbReference>
<dbReference type="Proteomes" id="UP000332515">
    <property type="component" value="Unassembled WGS sequence"/>
</dbReference>
<proteinExistence type="inferred from homology"/>
<comment type="caution">
    <text evidence="13">The sequence shown here is derived from an EMBL/GenBank/DDBJ whole genome shotgun (WGS) entry which is preliminary data.</text>
</comment>
<dbReference type="GO" id="GO:0008360">
    <property type="term" value="P:regulation of cell shape"/>
    <property type="evidence" value="ECO:0007669"/>
    <property type="project" value="UniProtKB-UniRule"/>
</dbReference>
<feature type="signal peptide" evidence="11">
    <location>
        <begin position="1"/>
        <end position="15"/>
    </location>
</feature>
<keyword evidence="7 9" id="KW-0573">Peptidoglycan synthesis</keyword>
<name>A0A6A7Y025_9HYPH</name>
<accession>A0A6A7Y025</accession>
<dbReference type="PROSITE" id="PS51257">
    <property type="entry name" value="PROKAR_LIPOPROTEIN"/>
    <property type="match status" value="1"/>
</dbReference>
<evidence type="ECO:0000256" key="9">
    <source>
        <dbReference type="PROSITE-ProRule" id="PRU01373"/>
    </source>
</evidence>
<feature type="active site" description="Nucleophile" evidence="9">
    <location>
        <position position="196"/>
    </location>
</feature>
<comment type="similarity">
    <text evidence="2">Belongs to the YkuD family.</text>
</comment>
<protein>
    <submittedName>
        <fullName evidence="13">L,D-transpeptidase</fullName>
    </submittedName>
</protein>
<evidence type="ECO:0000256" key="5">
    <source>
        <dbReference type="ARBA" id="ARBA00022801"/>
    </source>
</evidence>
<dbReference type="Pfam" id="PF03734">
    <property type="entry name" value="YkuD"/>
    <property type="match status" value="1"/>
</dbReference>
<dbReference type="CDD" id="cd16913">
    <property type="entry name" value="YkuD_like"/>
    <property type="match status" value="1"/>
</dbReference>
<dbReference type="PROSITE" id="PS52029">
    <property type="entry name" value="LD_TPASE"/>
    <property type="match status" value="1"/>
</dbReference>
<evidence type="ECO:0000256" key="4">
    <source>
        <dbReference type="ARBA" id="ARBA00022679"/>
    </source>
</evidence>
<evidence type="ECO:0000256" key="2">
    <source>
        <dbReference type="ARBA" id="ARBA00005992"/>
    </source>
</evidence>
<evidence type="ECO:0000256" key="11">
    <source>
        <dbReference type="SAM" id="SignalP"/>
    </source>
</evidence>
<dbReference type="GO" id="GO:0016757">
    <property type="term" value="F:glycosyltransferase activity"/>
    <property type="evidence" value="ECO:0007669"/>
    <property type="project" value="UniProtKB-KW"/>
</dbReference>
<keyword evidence="8 9" id="KW-0961">Cell wall biogenesis/degradation</keyword>
<keyword evidence="11" id="KW-0732">Signal</keyword>
<feature type="chain" id="PRO_5025685474" evidence="11">
    <location>
        <begin position="16"/>
        <end position="264"/>
    </location>
</feature>
<evidence type="ECO:0000256" key="6">
    <source>
        <dbReference type="ARBA" id="ARBA00022960"/>
    </source>
</evidence>
<feature type="domain" description="L,D-TPase catalytic" evidence="12">
    <location>
        <begin position="84"/>
        <end position="220"/>
    </location>
</feature>
<sequence length="264" mass="28535">MSRRAFLAGVPLALAACTTTGGGFGPPHFAWQDETPQQLYGPLKDTIVVDKEEKDVTIPAVDLKRIAPQFYRAVVDYPTKEPAGTIVVDPGARYLYLVLGGNQAIRYGVGVGREGFLWHGTAVIRMKRKWPTWTPPSEMIDREPQLAKYRDGKPGGLDNPLGARALYLFEGDQDTYYRIHGTNMPWTVGHAVSSGCIRMINQDAVDLFSRVKIGTKVVVLDTAHASEKAAAKAATSKKAKAAKPAKPAKATSASLADPADETNG</sequence>
<evidence type="ECO:0000313" key="14">
    <source>
        <dbReference type="Proteomes" id="UP000332515"/>
    </source>
</evidence>
<dbReference type="AlphaFoldDB" id="A0A6A7Y025"/>
<feature type="region of interest" description="Disordered" evidence="10">
    <location>
        <begin position="232"/>
        <end position="264"/>
    </location>
</feature>
<dbReference type="GO" id="GO:0071555">
    <property type="term" value="P:cell wall organization"/>
    <property type="evidence" value="ECO:0007669"/>
    <property type="project" value="UniProtKB-UniRule"/>
</dbReference>
<dbReference type="InterPro" id="IPR038063">
    <property type="entry name" value="Transpep_catalytic_dom"/>
</dbReference>
<keyword evidence="4" id="KW-0808">Transferase</keyword>
<evidence type="ECO:0000256" key="10">
    <source>
        <dbReference type="SAM" id="MobiDB-lite"/>
    </source>
</evidence>
<feature type="active site" description="Proton donor/acceptor" evidence="9">
    <location>
        <position position="180"/>
    </location>
</feature>
<dbReference type="PANTHER" id="PTHR30582:SF24">
    <property type="entry name" value="L,D-TRANSPEPTIDASE ERFK_SRFK-RELATED"/>
    <property type="match status" value="1"/>
</dbReference>
<keyword evidence="5" id="KW-0378">Hydrolase</keyword>
<keyword evidence="14" id="KW-1185">Reference proteome</keyword>
<comment type="pathway">
    <text evidence="1 9">Cell wall biogenesis; peptidoglycan biosynthesis.</text>
</comment>
<dbReference type="GO" id="GO:0018104">
    <property type="term" value="P:peptidoglycan-protein cross-linking"/>
    <property type="evidence" value="ECO:0007669"/>
    <property type="project" value="TreeGrafter"/>
</dbReference>
<gene>
    <name evidence="13" type="ORF">F0357_05280</name>
</gene>
<dbReference type="Gene3D" id="2.40.440.10">
    <property type="entry name" value="L,D-transpeptidase catalytic domain-like"/>
    <property type="match status" value="1"/>
</dbReference>
<dbReference type="GO" id="GO:0005576">
    <property type="term" value="C:extracellular region"/>
    <property type="evidence" value="ECO:0007669"/>
    <property type="project" value="TreeGrafter"/>
</dbReference>